<gene>
    <name evidence="1" type="ORF">NDI86_02445</name>
</gene>
<keyword evidence="2" id="KW-1185">Reference proteome</keyword>
<name>A0ABU2FJM9_9EURY</name>
<evidence type="ECO:0000313" key="2">
    <source>
        <dbReference type="Proteomes" id="UP001268864"/>
    </source>
</evidence>
<evidence type="ECO:0008006" key="3">
    <source>
        <dbReference type="Google" id="ProtNLM"/>
    </source>
</evidence>
<dbReference type="Proteomes" id="UP001268864">
    <property type="component" value="Unassembled WGS sequence"/>
</dbReference>
<comment type="caution">
    <text evidence="1">The sequence shown here is derived from an EMBL/GenBank/DDBJ whole genome shotgun (WGS) entry which is preliminary data.</text>
</comment>
<accession>A0ABU2FJM9</accession>
<reference evidence="1 2" key="1">
    <citation type="submission" date="2022-06" db="EMBL/GenBank/DDBJ databases">
        <title>Halomicroarcula sp. a new haloarchaeum isolate from saline soil.</title>
        <authorList>
            <person name="Strakova D."/>
            <person name="Galisteo C."/>
            <person name="Sanchez-Porro C."/>
            <person name="Ventosa A."/>
        </authorList>
    </citation>
    <scope>NUCLEOTIDE SEQUENCE [LARGE SCALE GENOMIC DNA]</scope>
    <source>
        <strain evidence="1 2">S3CR25-11</strain>
    </source>
</reference>
<dbReference type="InterPro" id="IPR055687">
    <property type="entry name" value="DUF7263"/>
</dbReference>
<dbReference type="RefSeq" id="WP_310898804.1">
    <property type="nucleotide sequence ID" value="NZ_JAMQOS010000001.1"/>
</dbReference>
<dbReference type="EMBL" id="JAMQOS010000001">
    <property type="protein sequence ID" value="MDS0280964.1"/>
    <property type="molecule type" value="Genomic_DNA"/>
</dbReference>
<protein>
    <recommendedName>
        <fullName evidence="3">Flagellin</fullName>
    </recommendedName>
</protein>
<proteinExistence type="predicted"/>
<evidence type="ECO:0000313" key="1">
    <source>
        <dbReference type="EMBL" id="MDS0280964.1"/>
    </source>
</evidence>
<organism evidence="1 2">
    <name type="scientific">Haloarcula onubensis</name>
    <dbReference type="NCBI Taxonomy" id="2950539"/>
    <lineage>
        <taxon>Archaea</taxon>
        <taxon>Methanobacteriati</taxon>
        <taxon>Methanobacteriota</taxon>
        <taxon>Stenosarchaea group</taxon>
        <taxon>Halobacteria</taxon>
        <taxon>Halobacteriales</taxon>
        <taxon>Haloarculaceae</taxon>
        <taxon>Haloarcula</taxon>
    </lineage>
</organism>
<dbReference type="Pfam" id="PF23924">
    <property type="entry name" value="DUF7263"/>
    <property type="match status" value="1"/>
</dbReference>
<sequence>MSSAEPTRGQTTLPAVAAALVLLTLVTALGLGLADSAIAGAERTPDERRVAAATAERLVAADGPLAARANVLNGSRVDAFDGATLRSETPATASYAVDVGLGGETLASTGDAAAGTTIRRLVLVERTDTRRIDPESRRLTLPRRATSASVTFTPGGGAAVRTMRVNEQIRLHNDSGLRGTFAVDLTPYRTTRIQFQTPGQVASGDVTITYETPRTTKTTLSVTVDA</sequence>